<feature type="region of interest" description="Disordered" evidence="1">
    <location>
        <begin position="1"/>
        <end position="99"/>
    </location>
</feature>
<evidence type="ECO:0000313" key="2">
    <source>
        <dbReference type="EMBL" id="KNC64991.1"/>
    </source>
</evidence>
<dbReference type="Proteomes" id="UP000054560">
    <property type="component" value="Unassembled WGS sequence"/>
</dbReference>
<evidence type="ECO:0000313" key="3">
    <source>
        <dbReference type="Proteomes" id="UP000054560"/>
    </source>
</evidence>
<keyword evidence="3" id="KW-1185">Reference proteome</keyword>
<evidence type="ECO:0000256" key="1">
    <source>
        <dbReference type="SAM" id="MobiDB-lite"/>
    </source>
</evidence>
<feature type="compositionally biased region" description="Polar residues" evidence="1">
    <location>
        <begin position="25"/>
        <end position="59"/>
    </location>
</feature>
<organism evidence="2 3">
    <name type="scientific">Sphaeroforma arctica JP610</name>
    <dbReference type="NCBI Taxonomy" id="667725"/>
    <lineage>
        <taxon>Eukaryota</taxon>
        <taxon>Ichthyosporea</taxon>
        <taxon>Ichthyophonida</taxon>
        <taxon>Sphaeroforma</taxon>
    </lineage>
</organism>
<dbReference type="EMBL" id="KQ257075">
    <property type="protein sequence ID" value="KNC64991.1"/>
    <property type="molecule type" value="Genomic_DNA"/>
</dbReference>
<sequence length="99" mass="10812">MGNSSSKGGTNLKSTKSKKVHDSRNNNVVYNVPGTRSQLTSGTSENAQSNAVSKYTSSEMSRRSDSIVDNLPNQKKKKGRRSSLAKGDKQKSTFSLRKM</sequence>
<proteinExistence type="predicted"/>
<dbReference type="RefSeq" id="XP_014143092.1">
    <property type="nucleotide sequence ID" value="XM_014287617.1"/>
</dbReference>
<feature type="compositionally biased region" description="Polar residues" evidence="1">
    <location>
        <begin position="1"/>
        <end position="14"/>
    </location>
</feature>
<reference evidence="2 3" key="1">
    <citation type="submission" date="2011-02" db="EMBL/GenBank/DDBJ databases">
        <title>The Genome Sequence of Sphaeroforma arctica JP610.</title>
        <authorList>
            <consortium name="The Broad Institute Genome Sequencing Platform"/>
            <person name="Russ C."/>
            <person name="Cuomo C."/>
            <person name="Young S.K."/>
            <person name="Zeng Q."/>
            <person name="Gargeya S."/>
            <person name="Alvarado L."/>
            <person name="Berlin A."/>
            <person name="Chapman S.B."/>
            <person name="Chen Z."/>
            <person name="Freedman E."/>
            <person name="Gellesch M."/>
            <person name="Goldberg J."/>
            <person name="Griggs A."/>
            <person name="Gujja S."/>
            <person name="Heilman E."/>
            <person name="Heiman D."/>
            <person name="Howarth C."/>
            <person name="Mehta T."/>
            <person name="Neiman D."/>
            <person name="Pearson M."/>
            <person name="Roberts A."/>
            <person name="Saif S."/>
            <person name="Shea T."/>
            <person name="Shenoy N."/>
            <person name="Sisk P."/>
            <person name="Stolte C."/>
            <person name="Sykes S."/>
            <person name="White J."/>
            <person name="Yandava C."/>
            <person name="Burger G."/>
            <person name="Gray M.W."/>
            <person name="Holland P.W.H."/>
            <person name="King N."/>
            <person name="Lang F.B.F."/>
            <person name="Roger A.J."/>
            <person name="Ruiz-Trillo I."/>
            <person name="Haas B."/>
            <person name="Nusbaum C."/>
            <person name="Birren B."/>
        </authorList>
    </citation>
    <scope>NUCLEOTIDE SEQUENCE [LARGE SCALE GENOMIC DNA]</scope>
    <source>
        <strain evidence="2 3">JP610</strain>
    </source>
</reference>
<dbReference type="GeneID" id="25918807"/>
<dbReference type="AlphaFoldDB" id="A0A0L0EKS6"/>
<gene>
    <name evidence="2" type="ORF">SARC_18303</name>
</gene>
<accession>A0A0L0EKS6</accession>
<feature type="compositionally biased region" description="Basic residues" evidence="1">
    <location>
        <begin position="74"/>
        <end position="83"/>
    </location>
</feature>
<feature type="non-terminal residue" evidence="2">
    <location>
        <position position="99"/>
    </location>
</feature>
<name>A0A0L0EKS6_9EUKA</name>
<protein>
    <submittedName>
        <fullName evidence="2">Uncharacterized protein</fullName>
    </submittedName>
</protein>